<comment type="caution">
    <text evidence="1">The sequence shown here is derived from an EMBL/GenBank/DDBJ whole genome shotgun (WGS) entry which is preliminary data.</text>
</comment>
<name>A0ABV3U559_9GAMM</name>
<reference evidence="1 2" key="1">
    <citation type="journal article" date="2011" name="Int. J. Syst. Evol. Microbiol.">
        <title>Zhongshania antarctica gen. nov., sp. nov. and Zhongshania guokunii sp. nov., gammaproteobacteria respectively isolated from coastal attached (fast) ice and surface seawater of the Antarctic.</title>
        <authorList>
            <person name="Li H.J."/>
            <person name="Zhang X.Y."/>
            <person name="Chen C.X."/>
            <person name="Zhang Y.J."/>
            <person name="Gao Z.M."/>
            <person name="Yu Y."/>
            <person name="Chen X.L."/>
            <person name="Chen B."/>
            <person name="Zhang Y.Z."/>
        </authorList>
    </citation>
    <scope>NUCLEOTIDE SEQUENCE [LARGE SCALE GENOMIC DNA]</scope>
    <source>
        <strain evidence="1 2">ZS6-22T</strain>
    </source>
</reference>
<keyword evidence="2" id="KW-1185">Reference proteome</keyword>
<dbReference type="RefSeq" id="WP_368381366.1">
    <property type="nucleotide sequence ID" value="NZ_JBFRYA010000007.1"/>
</dbReference>
<protein>
    <submittedName>
        <fullName evidence="1">Uncharacterized protein</fullName>
    </submittedName>
</protein>
<evidence type="ECO:0000313" key="2">
    <source>
        <dbReference type="Proteomes" id="UP001557485"/>
    </source>
</evidence>
<dbReference type="Proteomes" id="UP001557485">
    <property type="component" value="Unassembled WGS sequence"/>
</dbReference>
<evidence type="ECO:0000313" key="1">
    <source>
        <dbReference type="EMBL" id="MEX1669098.1"/>
    </source>
</evidence>
<gene>
    <name evidence="1" type="ORF">AB4876_09255</name>
</gene>
<proteinExistence type="predicted"/>
<organism evidence="1 2">
    <name type="scientific">Zhongshania guokunii</name>
    <dbReference type="NCBI Taxonomy" id="641783"/>
    <lineage>
        <taxon>Bacteria</taxon>
        <taxon>Pseudomonadati</taxon>
        <taxon>Pseudomonadota</taxon>
        <taxon>Gammaproteobacteria</taxon>
        <taxon>Cellvibrionales</taxon>
        <taxon>Spongiibacteraceae</taxon>
        <taxon>Zhongshania</taxon>
    </lineage>
</organism>
<accession>A0ABV3U559</accession>
<dbReference type="EMBL" id="JBFRYA010000007">
    <property type="protein sequence ID" value="MEX1669098.1"/>
    <property type="molecule type" value="Genomic_DNA"/>
</dbReference>
<sequence length="60" mass="6621">MSNFANYKNGEVTINTYRFPDAQVTDVADILNAVETESEEILVASIDTDEELAAIEALKK</sequence>